<dbReference type="InterPro" id="IPR037239">
    <property type="entry name" value="OSBP_sf"/>
</dbReference>
<dbReference type="GO" id="GO:0097038">
    <property type="term" value="C:perinuclear endoplasmic reticulum"/>
    <property type="evidence" value="ECO:0007669"/>
    <property type="project" value="TreeGrafter"/>
</dbReference>
<evidence type="ECO:0000256" key="2">
    <source>
        <dbReference type="ARBA" id="ARBA00022448"/>
    </source>
</evidence>
<dbReference type="EMBL" id="CP119900">
    <property type="protein sequence ID" value="WFD21533.1"/>
    <property type="molecule type" value="Genomic_DNA"/>
</dbReference>
<dbReference type="FunFam" id="2.40.160.120:FF:000001">
    <property type="entry name" value="Oxysterol-binding protein"/>
    <property type="match status" value="1"/>
</dbReference>
<feature type="region of interest" description="Disordered" evidence="5">
    <location>
        <begin position="617"/>
        <end position="637"/>
    </location>
</feature>
<dbReference type="Pfam" id="PF15409">
    <property type="entry name" value="PH_8"/>
    <property type="match status" value="1"/>
</dbReference>
<dbReference type="Pfam" id="PF01237">
    <property type="entry name" value="Oxysterol_BP"/>
    <property type="match status" value="1"/>
</dbReference>
<dbReference type="GO" id="GO:0034727">
    <property type="term" value="P:piecemeal microautophagy of the nucleus"/>
    <property type="evidence" value="ECO:0007669"/>
    <property type="project" value="TreeGrafter"/>
</dbReference>
<dbReference type="GO" id="GO:0006887">
    <property type="term" value="P:exocytosis"/>
    <property type="evidence" value="ECO:0007669"/>
    <property type="project" value="TreeGrafter"/>
</dbReference>
<dbReference type="SUPFAM" id="SSF144000">
    <property type="entry name" value="Oxysterol-binding protein-like"/>
    <property type="match status" value="1"/>
</dbReference>
<dbReference type="AlphaFoldDB" id="A0AAF0IYL7"/>
<keyword evidence="2" id="KW-0813">Transport</keyword>
<gene>
    <name evidence="7" type="primary">OSH3</name>
    <name evidence="7" type="ORF">MEQU1_000185</name>
</gene>
<dbReference type="InterPro" id="IPR041680">
    <property type="entry name" value="PH_8"/>
</dbReference>
<keyword evidence="3" id="KW-0445">Lipid transport</keyword>
<dbReference type="GO" id="GO:0120009">
    <property type="term" value="P:intermembrane lipid transfer"/>
    <property type="evidence" value="ECO:0007669"/>
    <property type="project" value="UniProtKB-ARBA"/>
</dbReference>
<dbReference type="SMART" id="SM00233">
    <property type="entry name" value="PH"/>
    <property type="match status" value="1"/>
</dbReference>
<accession>A0AAF0IYL7</accession>
<dbReference type="InterPro" id="IPR011993">
    <property type="entry name" value="PH-like_dom_sf"/>
</dbReference>
<sequence>MDASNARVLHSGWVLKKKKKRMQGYAKRWLIIFEDGVLSYSMDPESKSRGAIDVPHASVSSDIRHGTIHVDSGASVFHLRMLKNNDFMVWRNELRKFLHQWVGEGTAPANMMNATVASPASGMSLANMDQADDLLNSSIQSLSTLNASKNSLDIKNVIVALKQLQEQHAHIRQQLSRRPREGISRSGTPAHAGFLSPPSPGRDHLMATGMALRGVTGSASPSFMNDDGDYDFYDAEDMMDGVEYEMRGDDEEQVDIVYDDDDDDDDERAVEATADVAQSTNDAPVPSRRAVVYRTELPAPVTGEELSLFSILKKNVGKDLSTISFPVTFNCPLSLLQAVAEEYEYAPSLLERAAKSSDSVERMQLVGAFAISSYASTSQRTTRKPFNPLLGETFECVRADRDMHFIAEKVVHRPPVVASYCFGKGWKVSAATSVKNKFWGKSLELIAEGAQVVELDSGDQYSITKPSSFIRNLLAGNKYLEHVGEMVITNVRTNERLVIHFKEGTMFGGPANRNHIEGTMYDPNNSPMGTIKGKWDEQVARVMGKDHLQVLWEVEPLPANPTRYYGFTRFAISLNEITDDIKEIIPPTDTRLRPDQRALEKGDADEAEELKLKLENEQRERRKQLEESGQTYQPQWFRPGSGTLEWVYGAPDGKEYFQERKNVEQGQSTWNVPNAHIFGS</sequence>
<proteinExistence type="inferred from homology"/>
<comment type="similarity">
    <text evidence="1">Belongs to the OSBP family.</text>
</comment>
<evidence type="ECO:0000256" key="3">
    <source>
        <dbReference type="ARBA" id="ARBA00023055"/>
    </source>
</evidence>
<dbReference type="Proteomes" id="UP001214415">
    <property type="component" value="Chromosome 1"/>
</dbReference>
<dbReference type="PANTHER" id="PTHR10972">
    <property type="entry name" value="OXYSTEROL-BINDING PROTEIN-RELATED"/>
    <property type="match status" value="1"/>
</dbReference>
<evidence type="ECO:0000256" key="5">
    <source>
        <dbReference type="SAM" id="MobiDB-lite"/>
    </source>
</evidence>
<name>A0AAF0IYL7_9BASI</name>
<dbReference type="GO" id="GO:0006897">
    <property type="term" value="P:endocytosis"/>
    <property type="evidence" value="ECO:0007669"/>
    <property type="project" value="TreeGrafter"/>
</dbReference>
<evidence type="ECO:0000259" key="6">
    <source>
        <dbReference type="PROSITE" id="PS50003"/>
    </source>
</evidence>
<dbReference type="GO" id="GO:0035621">
    <property type="term" value="P:ER to Golgi ceramide transport"/>
    <property type="evidence" value="ECO:0007669"/>
    <property type="project" value="TreeGrafter"/>
</dbReference>
<evidence type="ECO:0000313" key="8">
    <source>
        <dbReference type="Proteomes" id="UP001214415"/>
    </source>
</evidence>
<dbReference type="InterPro" id="IPR000648">
    <property type="entry name" value="Oxysterol-bd"/>
</dbReference>
<dbReference type="Gene3D" id="2.40.160.120">
    <property type="match status" value="1"/>
</dbReference>
<dbReference type="Gene3D" id="2.30.29.30">
    <property type="entry name" value="Pleckstrin-homology domain (PH domain)/Phosphotyrosine-binding domain (PTB)"/>
    <property type="match status" value="1"/>
</dbReference>
<dbReference type="PANTHER" id="PTHR10972:SF203">
    <property type="entry name" value="OXYSTEROL-BINDING PROTEIN HOMOLOG 3"/>
    <property type="match status" value="1"/>
</dbReference>
<keyword evidence="4" id="KW-0446">Lipid-binding</keyword>
<dbReference type="InterPro" id="IPR001849">
    <property type="entry name" value="PH_domain"/>
</dbReference>
<dbReference type="SUPFAM" id="SSF50729">
    <property type="entry name" value="PH domain-like"/>
    <property type="match status" value="1"/>
</dbReference>
<feature type="domain" description="PH" evidence="6">
    <location>
        <begin position="7"/>
        <end position="99"/>
    </location>
</feature>
<evidence type="ECO:0000256" key="4">
    <source>
        <dbReference type="ARBA" id="ARBA00023121"/>
    </source>
</evidence>
<dbReference type="GO" id="GO:0032934">
    <property type="term" value="F:sterol binding"/>
    <property type="evidence" value="ECO:0007669"/>
    <property type="project" value="TreeGrafter"/>
</dbReference>
<dbReference type="PROSITE" id="PS50003">
    <property type="entry name" value="PH_DOMAIN"/>
    <property type="match status" value="1"/>
</dbReference>
<dbReference type="GO" id="GO:0032541">
    <property type="term" value="C:cortical endoplasmic reticulum"/>
    <property type="evidence" value="ECO:0007669"/>
    <property type="project" value="TreeGrafter"/>
</dbReference>
<dbReference type="Gene3D" id="3.30.70.3490">
    <property type="match status" value="1"/>
</dbReference>
<dbReference type="GO" id="GO:0005829">
    <property type="term" value="C:cytosol"/>
    <property type="evidence" value="ECO:0007669"/>
    <property type="project" value="TreeGrafter"/>
</dbReference>
<protein>
    <submittedName>
        <fullName evidence="7">Oxysterol-binding protein 3</fullName>
    </submittedName>
</protein>
<feature type="compositionally biased region" description="Basic and acidic residues" evidence="5">
    <location>
        <begin position="617"/>
        <end position="626"/>
    </location>
</feature>
<evidence type="ECO:0000313" key="7">
    <source>
        <dbReference type="EMBL" id="WFD21533.1"/>
    </source>
</evidence>
<reference evidence="7" key="1">
    <citation type="submission" date="2023-03" db="EMBL/GenBank/DDBJ databases">
        <title>Mating type loci evolution in Malassezia.</title>
        <authorList>
            <person name="Coelho M.A."/>
        </authorList>
    </citation>
    <scope>NUCLEOTIDE SEQUENCE</scope>
    <source>
        <strain evidence="7">CBS 12830</strain>
    </source>
</reference>
<evidence type="ECO:0000256" key="1">
    <source>
        <dbReference type="ARBA" id="ARBA00008842"/>
    </source>
</evidence>
<keyword evidence="8" id="KW-1185">Reference proteome</keyword>
<feature type="region of interest" description="Disordered" evidence="5">
    <location>
        <begin position="170"/>
        <end position="205"/>
    </location>
</feature>
<dbReference type="GO" id="GO:0005886">
    <property type="term" value="C:plasma membrane"/>
    <property type="evidence" value="ECO:0007669"/>
    <property type="project" value="TreeGrafter"/>
</dbReference>
<dbReference type="GO" id="GO:0030011">
    <property type="term" value="P:maintenance of cell polarity"/>
    <property type="evidence" value="ECO:0007669"/>
    <property type="project" value="TreeGrafter"/>
</dbReference>
<organism evidence="7 8">
    <name type="scientific">Malassezia equina</name>
    <dbReference type="NCBI Taxonomy" id="1381935"/>
    <lineage>
        <taxon>Eukaryota</taxon>
        <taxon>Fungi</taxon>
        <taxon>Dikarya</taxon>
        <taxon>Basidiomycota</taxon>
        <taxon>Ustilaginomycotina</taxon>
        <taxon>Malasseziomycetes</taxon>
        <taxon>Malasseziales</taxon>
        <taxon>Malasseziaceae</taxon>
        <taxon>Malassezia</taxon>
    </lineage>
</organism>
<dbReference type="CDD" id="cd13289">
    <property type="entry name" value="PH_Osh3p_yeast"/>
    <property type="match status" value="1"/>
</dbReference>